<keyword evidence="3" id="KW-1185">Reference proteome</keyword>
<evidence type="ECO:0000313" key="3">
    <source>
        <dbReference type="Proteomes" id="UP000030645"/>
    </source>
</evidence>
<dbReference type="AlphaFoldDB" id="W9RRI4"/>
<feature type="region of interest" description="Disordered" evidence="1">
    <location>
        <begin position="47"/>
        <end position="81"/>
    </location>
</feature>
<proteinExistence type="predicted"/>
<organism evidence="2 3">
    <name type="scientific">Morus notabilis</name>
    <dbReference type="NCBI Taxonomy" id="981085"/>
    <lineage>
        <taxon>Eukaryota</taxon>
        <taxon>Viridiplantae</taxon>
        <taxon>Streptophyta</taxon>
        <taxon>Embryophyta</taxon>
        <taxon>Tracheophyta</taxon>
        <taxon>Spermatophyta</taxon>
        <taxon>Magnoliopsida</taxon>
        <taxon>eudicotyledons</taxon>
        <taxon>Gunneridae</taxon>
        <taxon>Pentapetalae</taxon>
        <taxon>rosids</taxon>
        <taxon>fabids</taxon>
        <taxon>Rosales</taxon>
        <taxon>Moraceae</taxon>
        <taxon>Moreae</taxon>
        <taxon>Morus</taxon>
    </lineage>
</organism>
<dbReference type="Proteomes" id="UP000030645">
    <property type="component" value="Unassembled WGS sequence"/>
</dbReference>
<dbReference type="EMBL" id="KE345002">
    <property type="protein sequence ID" value="EXB89004.1"/>
    <property type="molecule type" value="Genomic_DNA"/>
</dbReference>
<name>W9RRI4_9ROSA</name>
<evidence type="ECO:0000313" key="2">
    <source>
        <dbReference type="EMBL" id="EXB89004.1"/>
    </source>
</evidence>
<gene>
    <name evidence="2" type="ORF">L484_002718</name>
</gene>
<sequence>MISGNIADDRKIERSSSLVPSRATVEVEGPKGDIDASKVAAEGLASEAAGFVGGNNGGRRPKKPRDNRLSHADARLAEGKSGGAHHCEAALFPLLNALLLHVHFTAIGENYSERKTEKPQRLKPILFHSAKRLVSTLPAPSPSPSPFPSK</sequence>
<feature type="compositionally biased region" description="Basic and acidic residues" evidence="1">
    <location>
        <begin position="64"/>
        <end position="78"/>
    </location>
</feature>
<evidence type="ECO:0000256" key="1">
    <source>
        <dbReference type="SAM" id="MobiDB-lite"/>
    </source>
</evidence>
<protein>
    <submittedName>
        <fullName evidence="2">Uncharacterized protein</fullName>
    </submittedName>
</protein>
<reference evidence="3" key="1">
    <citation type="submission" date="2013-01" db="EMBL/GenBank/DDBJ databases">
        <title>Draft Genome Sequence of a Mulberry Tree, Morus notabilis C.K. Schneid.</title>
        <authorList>
            <person name="He N."/>
            <person name="Zhao S."/>
        </authorList>
    </citation>
    <scope>NUCLEOTIDE SEQUENCE</scope>
</reference>
<accession>W9RRI4</accession>
<feature type="region of interest" description="Disordered" evidence="1">
    <location>
        <begin position="1"/>
        <end position="34"/>
    </location>
</feature>